<feature type="compositionally biased region" description="Basic and acidic residues" evidence="4">
    <location>
        <begin position="261"/>
        <end position="270"/>
    </location>
</feature>
<evidence type="ECO:0000313" key="6">
    <source>
        <dbReference type="RefSeq" id="XP_022091499.1"/>
    </source>
</evidence>
<evidence type="ECO:0000256" key="3">
    <source>
        <dbReference type="SAM" id="Coils"/>
    </source>
</evidence>
<proteinExistence type="inferred from homology"/>
<keyword evidence="5" id="KW-1185">Reference proteome</keyword>
<feature type="compositionally biased region" description="Basic and acidic residues" evidence="4">
    <location>
        <begin position="192"/>
        <end position="202"/>
    </location>
</feature>
<dbReference type="RefSeq" id="XP_022091499.1">
    <property type="nucleotide sequence ID" value="XM_022235807.1"/>
</dbReference>
<feature type="region of interest" description="Disordered" evidence="4">
    <location>
        <begin position="1"/>
        <end position="282"/>
    </location>
</feature>
<keyword evidence="2" id="KW-0597">Phosphoprotein</keyword>
<evidence type="ECO:0000256" key="2">
    <source>
        <dbReference type="ARBA" id="ARBA00022553"/>
    </source>
</evidence>
<dbReference type="PANTHER" id="PTHR12842:SF6">
    <property type="entry name" value="FI01459P"/>
    <property type="match status" value="1"/>
</dbReference>
<organism evidence="5 6">
    <name type="scientific">Acanthaster planci</name>
    <name type="common">Crown-of-thorns starfish</name>
    <dbReference type="NCBI Taxonomy" id="133434"/>
    <lineage>
        <taxon>Eukaryota</taxon>
        <taxon>Metazoa</taxon>
        <taxon>Echinodermata</taxon>
        <taxon>Eleutherozoa</taxon>
        <taxon>Asterozoa</taxon>
        <taxon>Asteroidea</taxon>
        <taxon>Valvatacea</taxon>
        <taxon>Valvatida</taxon>
        <taxon>Acanthasteridae</taxon>
        <taxon>Acanthaster</taxon>
    </lineage>
</organism>
<dbReference type="AlphaFoldDB" id="A0A8B7YE18"/>
<feature type="compositionally biased region" description="Basic and acidic residues" evidence="4">
    <location>
        <begin position="345"/>
        <end position="380"/>
    </location>
</feature>
<name>A0A8B7YE18_ACAPL</name>
<feature type="compositionally biased region" description="Basic and acidic residues" evidence="4">
    <location>
        <begin position="72"/>
        <end position="83"/>
    </location>
</feature>
<accession>A0A8B7YE18</accession>
<protein>
    <submittedName>
        <fullName evidence="6">Protein FAM114A2-like</fullName>
    </submittedName>
</protein>
<feature type="compositionally biased region" description="Basic residues" evidence="4">
    <location>
        <begin position="55"/>
        <end position="68"/>
    </location>
</feature>
<dbReference type="Pfam" id="PF05334">
    <property type="entry name" value="DUF719"/>
    <property type="match status" value="1"/>
</dbReference>
<dbReference type="KEGG" id="aplc:110979761"/>
<dbReference type="PANTHER" id="PTHR12842">
    <property type="entry name" value="FI01459P"/>
    <property type="match status" value="1"/>
</dbReference>
<feature type="region of interest" description="Disordered" evidence="4">
    <location>
        <begin position="304"/>
        <end position="389"/>
    </location>
</feature>
<dbReference type="Proteomes" id="UP000694845">
    <property type="component" value="Unplaced"/>
</dbReference>
<feature type="compositionally biased region" description="Basic and acidic residues" evidence="4">
    <location>
        <begin position="135"/>
        <end position="182"/>
    </location>
</feature>
<feature type="compositionally biased region" description="Polar residues" evidence="4">
    <location>
        <begin position="27"/>
        <end position="42"/>
    </location>
</feature>
<evidence type="ECO:0000256" key="4">
    <source>
        <dbReference type="SAM" id="MobiDB-lite"/>
    </source>
</evidence>
<evidence type="ECO:0000313" key="5">
    <source>
        <dbReference type="Proteomes" id="UP000694845"/>
    </source>
</evidence>
<keyword evidence="3" id="KW-0175">Coiled coil</keyword>
<dbReference type="GeneID" id="110979761"/>
<feature type="compositionally biased region" description="Basic and acidic residues" evidence="4">
    <location>
        <begin position="210"/>
        <end position="221"/>
    </location>
</feature>
<sequence>MADSDNDSFHSAGEEDAPPLPRKSGGDSLTRTPPSAGSSHGASTKKEARNTGKSSAKKAKGKKGKKKNAAVLDEKGDNSEELKGNIPLEEPVGGQQQTKVLPHSDVQEVGQKPTAADSKVASGAESELGLDEPERETWLVKEPEHRPEGKDLKEQDELSPIREDSQLKNERAENTGDAEAKTKSQVPQEGEEITHPEEDREQLLGTGTKMEQDAIKDEPSKTGKQIGESASSASSKPGDCATEAEASVTEKSAAGALGRLTGEKPAEKKSSGGSWGWGGWGASLVSSVSAVGHGLSSVIENVESSLGLPKPQELTDQEKREQQFIVTSDEQGDGKEGEKEDGDQREETRDPGKGEEMERDGDRQQEEEGENKDLEQDPKDQSSIPSSMKGFLSLGASAITNVVGKTVTGGLDALETIGRKTMDVLQEGDYSVTDRGTEQKGSLAEMLRDAKEEAETAAKEEEEEKERQRAHFGILFDQYQGLAHLEALEMISNQSESKVQGSLSMVSGEDLQSLKTELIEIRDAFQLEDLESEEQPEGSEQDFVNAITEHLFGVSLASTPDKLQRVQRRVHEWLAECKSQQEAGQKQNITELHIKAIETLAEFSSRVIEQFHKACELMLLPQDKEHSKSPVERATSLSKLTSVLVTEVSNQACKFADCLNQEARDREDGEGAADVNPLITNVYLEASNSTSYIQDAFQLVLPVLQMVAIEKKKDSKSETT</sequence>
<dbReference type="OrthoDB" id="5597648at2759"/>
<feature type="coiled-coil region" evidence="3">
    <location>
        <begin position="440"/>
        <end position="471"/>
    </location>
</feature>
<dbReference type="CTD" id="10827"/>
<dbReference type="OMA" id="NTFFAEM"/>
<evidence type="ECO:0000256" key="1">
    <source>
        <dbReference type="ARBA" id="ARBA00006903"/>
    </source>
</evidence>
<gene>
    <name evidence="6" type="primary">LOC110979761</name>
</gene>
<comment type="similarity">
    <text evidence="1">Belongs to the FAM114 family.</text>
</comment>
<dbReference type="InterPro" id="IPR007998">
    <property type="entry name" value="DUF719"/>
</dbReference>
<reference evidence="6" key="1">
    <citation type="submission" date="2025-08" db="UniProtKB">
        <authorList>
            <consortium name="RefSeq"/>
        </authorList>
    </citation>
    <scope>IDENTIFICATION</scope>
</reference>